<dbReference type="EMBL" id="SWLB01000006">
    <property type="protein sequence ID" value="KAF3337111.1"/>
    <property type="molecule type" value="Genomic_DNA"/>
</dbReference>
<dbReference type="OrthoDB" id="406551at2759"/>
<evidence type="ECO:0000313" key="2">
    <source>
        <dbReference type="Proteomes" id="UP000623129"/>
    </source>
</evidence>
<dbReference type="InterPro" id="IPR038941">
    <property type="entry name" value="At4g14100-like"/>
</dbReference>
<comment type="caution">
    <text evidence="1">The sequence shown here is derived from an EMBL/GenBank/DDBJ whole genome shotgun (WGS) entry which is preliminary data.</text>
</comment>
<protein>
    <submittedName>
        <fullName evidence="1">Uncharacterized protein</fullName>
    </submittedName>
</protein>
<proteinExistence type="predicted"/>
<dbReference type="PANTHER" id="PTHR33880:SF4">
    <property type="entry name" value="OS07G0189700 PROTEIN"/>
    <property type="match status" value="1"/>
</dbReference>
<dbReference type="PANTHER" id="PTHR33880">
    <property type="entry name" value="EXPRESSED PROTEIN"/>
    <property type="match status" value="1"/>
</dbReference>
<evidence type="ECO:0000313" key="1">
    <source>
        <dbReference type="EMBL" id="KAF3337111.1"/>
    </source>
</evidence>
<reference evidence="1" key="1">
    <citation type="submission" date="2020-01" db="EMBL/GenBank/DDBJ databases">
        <title>Genome sequence of Kobresia littledalei, the first chromosome-level genome in the family Cyperaceae.</title>
        <authorList>
            <person name="Qu G."/>
        </authorList>
    </citation>
    <scope>NUCLEOTIDE SEQUENCE</scope>
    <source>
        <strain evidence="1">C.B.Clarke</strain>
        <tissue evidence="1">Leaf</tissue>
    </source>
</reference>
<accession>A0A833RDE4</accession>
<name>A0A833RDE4_9POAL</name>
<organism evidence="1 2">
    <name type="scientific">Carex littledalei</name>
    <dbReference type="NCBI Taxonomy" id="544730"/>
    <lineage>
        <taxon>Eukaryota</taxon>
        <taxon>Viridiplantae</taxon>
        <taxon>Streptophyta</taxon>
        <taxon>Embryophyta</taxon>
        <taxon>Tracheophyta</taxon>
        <taxon>Spermatophyta</taxon>
        <taxon>Magnoliopsida</taxon>
        <taxon>Liliopsida</taxon>
        <taxon>Poales</taxon>
        <taxon>Cyperaceae</taxon>
        <taxon>Cyperoideae</taxon>
        <taxon>Cariceae</taxon>
        <taxon>Carex</taxon>
        <taxon>Carex subgen. Euthyceras</taxon>
    </lineage>
</organism>
<dbReference type="Proteomes" id="UP000623129">
    <property type="component" value="Unassembled WGS sequence"/>
</dbReference>
<keyword evidence="2" id="KW-1185">Reference proteome</keyword>
<dbReference type="AlphaFoldDB" id="A0A833RDE4"/>
<sequence length="106" mass="12154">MANCIPVLTPNHCASSAESIPTPTPWPDQFNALLFTNHTLTGKAKLQMNDLWYDWPNQHTMNHIQYQLRDYLHDVQWNNGTSYYFTSGPTGTCTTRLFPIGVLRPE</sequence>
<gene>
    <name evidence="1" type="ORF">FCM35_KLT17698</name>
</gene>